<comment type="similarity">
    <text evidence="2">Belongs to the plant LTP family.</text>
</comment>
<proteinExistence type="inferred from homology"/>
<evidence type="ECO:0000313" key="12">
    <source>
        <dbReference type="EMBL" id="KDP26810.1"/>
    </source>
</evidence>
<dbReference type="SMART" id="SM00499">
    <property type="entry name" value="AAI"/>
    <property type="match status" value="1"/>
</dbReference>
<feature type="signal peptide" evidence="10">
    <location>
        <begin position="1"/>
        <end position="19"/>
    </location>
</feature>
<evidence type="ECO:0000256" key="10">
    <source>
        <dbReference type="SAM" id="SignalP"/>
    </source>
</evidence>
<keyword evidence="3" id="KW-1003">Cell membrane</keyword>
<dbReference type="GO" id="GO:0005886">
    <property type="term" value="C:plasma membrane"/>
    <property type="evidence" value="ECO:0007669"/>
    <property type="project" value="UniProtKB-SubCell"/>
</dbReference>
<evidence type="ECO:0000259" key="11">
    <source>
        <dbReference type="SMART" id="SM00499"/>
    </source>
</evidence>
<protein>
    <recommendedName>
        <fullName evidence="11">Bifunctional inhibitor/plant lipid transfer protein/seed storage helical domain-containing protein</fullName>
    </recommendedName>
</protein>
<dbReference type="EMBL" id="KK914893">
    <property type="protein sequence ID" value="KDP26810.1"/>
    <property type="molecule type" value="Genomic_DNA"/>
</dbReference>
<dbReference type="OrthoDB" id="1882492at2759"/>
<reference evidence="12 13" key="1">
    <citation type="journal article" date="2014" name="PLoS ONE">
        <title>Global Analysis of Gene Expression Profiles in Physic Nut (Jatropha curcas L.) Seedlings Exposed to Salt Stress.</title>
        <authorList>
            <person name="Zhang L."/>
            <person name="Zhang C."/>
            <person name="Wu P."/>
            <person name="Chen Y."/>
            <person name="Li M."/>
            <person name="Jiang H."/>
            <person name="Wu G."/>
        </authorList>
    </citation>
    <scope>NUCLEOTIDE SEQUENCE [LARGE SCALE GENOMIC DNA]</scope>
    <source>
        <strain evidence="13">cv. GZQX0401</strain>
        <tissue evidence="12">Young leaves</tissue>
    </source>
</reference>
<organism evidence="12 13">
    <name type="scientific">Jatropha curcas</name>
    <name type="common">Barbados nut</name>
    <dbReference type="NCBI Taxonomy" id="180498"/>
    <lineage>
        <taxon>Eukaryota</taxon>
        <taxon>Viridiplantae</taxon>
        <taxon>Streptophyta</taxon>
        <taxon>Embryophyta</taxon>
        <taxon>Tracheophyta</taxon>
        <taxon>Spermatophyta</taxon>
        <taxon>Magnoliopsida</taxon>
        <taxon>eudicotyledons</taxon>
        <taxon>Gunneridae</taxon>
        <taxon>Pentapetalae</taxon>
        <taxon>rosids</taxon>
        <taxon>fabids</taxon>
        <taxon>Malpighiales</taxon>
        <taxon>Euphorbiaceae</taxon>
        <taxon>Crotonoideae</taxon>
        <taxon>Jatropheae</taxon>
        <taxon>Jatropha</taxon>
    </lineage>
</organism>
<dbReference type="CDD" id="cd00010">
    <property type="entry name" value="AAI_LTSS"/>
    <property type="match status" value="1"/>
</dbReference>
<keyword evidence="5 10" id="KW-0732">Signal</keyword>
<keyword evidence="7" id="KW-0325">Glycoprotein</keyword>
<dbReference type="InterPro" id="IPR016140">
    <property type="entry name" value="Bifunc_inhib/LTP/seed_store"/>
</dbReference>
<evidence type="ECO:0000256" key="9">
    <source>
        <dbReference type="SAM" id="MobiDB-lite"/>
    </source>
</evidence>
<dbReference type="GO" id="GO:0098552">
    <property type="term" value="C:side of membrane"/>
    <property type="evidence" value="ECO:0007669"/>
    <property type="project" value="UniProtKB-KW"/>
</dbReference>
<dbReference type="Gene3D" id="1.10.110.10">
    <property type="entry name" value="Plant lipid-transfer and hydrophobic proteins"/>
    <property type="match status" value="1"/>
</dbReference>
<evidence type="ECO:0000256" key="2">
    <source>
        <dbReference type="ARBA" id="ARBA00009748"/>
    </source>
</evidence>
<dbReference type="Pfam" id="PF14368">
    <property type="entry name" value="LTP_2"/>
    <property type="match status" value="1"/>
</dbReference>
<dbReference type="PANTHER" id="PTHR33044">
    <property type="entry name" value="BIFUNCTIONAL INHIBITOR/LIPID-TRANSFER PROTEIN/SEED STORAGE 2S ALBUMIN SUPERFAMILY PROTEIN-RELATED"/>
    <property type="match status" value="1"/>
</dbReference>
<dbReference type="KEGG" id="jcu:105644819"/>
<keyword evidence="8" id="KW-0449">Lipoprotein</keyword>
<dbReference type="InterPro" id="IPR043325">
    <property type="entry name" value="LTSS"/>
</dbReference>
<feature type="compositionally biased region" description="Low complexity" evidence="9">
    <location>
        <begin position="125"/>
        <end position="143"/>
    </location>
</feature>
<feature type="chain" id="PRO_5001639205" description="Bifunctional inhibitor/plant lipid transfer protein/seed storage helical domain-containing protein" evidence="10">
    <location>
        <begin position="20"/>
        <end position="178"/>
    </location>
</feature>
<dbReference type="SUPFAM" id="SSF47699">
    <property type="entry name" value="Bifunctional inhibitor/lipid-transfer protein/seed storage 2S albumin"/>
    <property type="match status" value="1"/>
</dbReference>
<keyword evidence="4" id="KW-0472">Membrane</keyword>
<evidence type="ECO:0000256" key="8">
    <source>
        <dbReference type="ARBA" id="ARBA00023288"/>
    </source>
</evidence>
<evidence type="ECO:0000256" key="3">
    <source>
        <dbReference type="ARBA" id="ARBA00022475"/>
    </source>
</evidence>
<dbReference type="Proteomes" id="UP000027138">
    <property type="component" value="Unassembled WGS sequence"/>
</dbReference>
<sequence>MESLKIAIMVMFLLSSVNGANLAEDCSADLQKVTPCLNYATGKANTPTKDCCGSVKELKESDPKCLCFMIQQTHNGSAQIKSLGIQETKLLQLPSACQLQNASISFCPKLLGLSPSSPDAAIFTNATASSSSTPTSSTGTSTPEKSDDSSGTNHGSGPLAIAAAIFIYSFSTVSTSIF</sequence>
<evidence type="ECO:0000256" key="6">
    <source>
        <dbReference type="ARBA" id="ARBA00023157"/>
    </source>
</evidence>
<evidence type="ECO:0000256" key="5">
    <source>
        <dbReference type="ARBA" id="ARBA00022729"/>
    </source>
</evidence>
<keyword evidence="4" id="KW-0336">GPI-anchor</keyword>
<dbReference type="AlphaFoldDB" id="A0A067K3I6"/>
<keyword evidence="6" id="KW-1015">Disulfide bond</keyword>
<accession>A0A067K3I6</accession>
<name>A0A067K3I6_JATCU</name>
<evidence type="ECO:0000313" key="13">
    <source>
        <dbReference type="Proteomes" id="UP000027138"/>
    </source>
</evidence>
<feature type="region of interest" description="Disordered" evidence="9">
    <location>
        <begin position="125"/>
        <end position="154"/>
    </location>
</feature>
<dbReference type="STRING" id="180498.A0A067K3I6"/>
<comment type="subcellular location">
    <subcellularLocation>
        <location evidence="1">Cell membrane</location>
        <topology evidence="1">Lipid-anchor</topology>
        <topology evidence="1">GPI-anchor</topology>
    </subcellularLocation>
</comment>
<evidence type="ECO:0000256" key="4">
    <source>
        <dbReference type="ARBA" id="ARBA00022622"/>
    </source>
</evidence>
<evidence type="ECO:0000256" key="1">
    <source>
        <dbReference type="ARBA" id="ARBA00004609"/>
    </source>
</evidence>
<dbReference type="InterPro" id="IPR036312">
    <property type="entry name" value="Bifun_inhib/LTP/seed_sf"/>
</dbReference>
<feature type="domain" description="Bifunctional inhibitor/plant lipid transfer protein/seed storage helical" evidence="11">
    <location>
        <begin position="26"/>
        <end position="107"/>
    </location>
</feature>
<evidence type="ECO:0000256" key="7">
    <source>
        <dbReference type="ARBA" id="ARBA00023180"/>
    </source>
</evidence>
<keyword evidence="13" id="KW-1185">Reference proteome</keyword>
<gene>
    <name evidence="12" type="ORF">JCGZ_17968</name>
</gene>